<proteinExistence type="predicted"/>
<keyword evidence="1" id="KW-0732">Signal</keyword>
<organism evidence="2 3">
    <name type="scientific">Streptomyces venezuelae</name>
    <dbReference type="NCBI Taxonomy" id="54571"/>
    <lineage>
        <taxon>Bacteria</taxon>
        <taxon>Bacillati</taxon>
        <taxon>Actinomycetota</taxon>
        <taxon>Actinomycetes</taxon>
        <taxon>Kitasatosporales</taxon>
        <taxon>Streptomycetaceae</taxon>
        <taxon>Streptomyces</taxon>
    </lineage>
</organism>
<evidence type="ECO:0008006" key="4">
    <source>
        <dbReference type="Google" id="ProtNLM"/>
    </source>
</evidence>
<protein>
    <recommendedName>
        <fullName evidence="4">VCBS repeat-containing protein</fullName>
    </recommendedName>
</protein>
<dbReference type="AlphaFoldDB" id="A0A5P2AJJ1"/>
<sequence>MTDMTTAAGTNSTAARPTRAFRGLKALALGLTALALGIAGTTAPATAAPLILTGGSFTGDSLADLVKKEGDSFRIWQNTDGDDRVWPWGSTGKVHGSGWSGVDASKVYFAKLTNDRYKDLVLLDGDSFRVWTHNGTATFGANPWTVPPFRTGGGWSGHDPSAIWFADIDGNGQDDLIQRSGDVLQYFRNLGEGKSWAAPVTIGYGYSGHNPRAIWFADLNGDQRAERIERFGDQFMVAPNTTGGGGGWPYGTVYFTGSGWSGQDPAAIWFADITGDNRADLVQKSGDALRYYPNNGSGSGYTNWAAGVGAGTGWSAVDPKGIYFA</sequence>
<dbReference type="InterPro" id="IPR013517">
    <property type="entry name" value="FG-GAP"/>
</dbReference>
<reference evidence="2 3" key="1">
    <citation type="submission" date="2018-05" db="EMBL/GenBank/DDBJ databases">
        <title>Streptomyces venezuelae.</title>
        <authorList>
            <person name="Kim W."/>
            <person name="Lee N."/>
            <person name="Cho B.-K."/>
        </authorList>
    </citation>
    <scope>NUCLEOTIDE SEQUENCE [LARGE SCALE GENOMIC DNA]</scope>
    <source>
        <strain evidence="2 3">ATCC 15068</strain>
    </source>
</reference>
<gene>
    <name evidence="2" type="ORF">DEJ46_02710</name>
</gene>
<evidence type="ECO:0000256" key="1">
    <source>
        <dbReference type="ARBA" id="ARBA00022729"/>
    </source>
</evidence>
<dbReference type="Pfam" id="PF13517">
    <property type="entry name" value="FG-GAP_3"/>
    <property type="match status" value="1"/>
</dbReference>
<dbReference type="InterPro" id="IPR028994">
    <property type="entry name" value="Integrin_alpha_N"/>
</dbReference>
<dbReference type="OrthoDB" id="9758772at2"/>
<dbReference type="RefSeq" id="WP_150263974.1">
    <property type="nucleotide sequence ID" value="NZ_CP029194.1"/>
</dbReference>
<dbReference type="Proteomes" id="UP000324106">
    <property type="component" value="Chromosome"/>
</dbReference>
<accession>A0A5P2AJJ1</accession>
<dbReference type="SUPFAM" id="SSF69318">
    <property type="entry name" value="Integrin alpha N-terminal domain"/>
    <property type="match status" value="1"/>
</dbReference>
<evidence type="ECO:0000313" key="3">
    <source>
        <dbReference type="Proteomes" id="UP000324106"/>
    </source>
</evidence>
<evidence type="ECO:0000313" key="2">
    <source>
        <dbReference type="EMBL" id="QES18146.1"/>
    </source>
</evidence>
<dbReference type="EMBL" id="CP029194">
    <property type="protein sequence ID" value="QES18146.1"/>
    <property type="molecule type" value="Genomic_DNA"/>
</dbReference>
<name>A0A5P2AJJ1_STRVZ</name>